<sequence>MDSGVETGNDSNDSLVTQHDNLVAMTNANASGQTQSSVNNIIDYVTTSSGTSMNNSSALIVPPEATSQESLPGVSETNESAPSNSLISVNTLNSSPLFSLALVPATDKTKIFEFQIPPIYHNDCPLPAPIDFLKSKLCNHGKIKPFKYYTPKVKRHHFLVCKDFKGYLNERKMRLAAATNNIEMMQRLLNLGISPNNCDEQERSPLHLASCRGYSEMVSLLLTYGADPNQRDCLGNTPLHLAAVTSKISVVTLLLMAGTDVLSSDYRGYNPLQLAQTKLRVLQNCEGSDMNQIKDEVRNVIVMLLAYLQKQKDAREQVEALSTFCSRLSLSNTSDQIQDDVRNLLANIDSLSLKN</sequence>
<evidence type="ECO:0000256" key="3">
    <source>
        <dbReference type="PROSITE-ProRule" id="PRU00023"/>
    </source>
</evidence>
<dbReference type="AlphaFoldDB" id="A0AAJ6YFY0"/>
<accession>A0AAJ6YFY0</accession>
<dbReference type="RefSeq" id="XP_011497331.1">
    <property type="nucleotide sequence ID" value="XM_011499029.1"/>
</dbReference>
<dbReference type="SUPFAM" id="SSF48403">
    <property type="entry name" value="Ankyrin repeat"/>
    <property type="match status" value="1"/>
</dbReference>
<evidence type="ECO:0000256" key="4">
    <source>
        <dbReference type="SAM" id="MobiDB-lite"/>
    </source>
</evidence>
<dbReference type="KEGG" id="csol:105361765"/>
<dbReference type="GeneID" id="105361765"/>
<dbReference type="InterPro" id="IPR002110">
    <property type="entry name" value="Ankyrin_rpt"/>
</dbReference>
<keyword evidence="1" id="KW-0677">Repeat</keyword>
<evidence type="ECO:0000256" key="1">
    <source>
        <dbReference type="ARBA" id="ARBA00022737"/>
    </source>
</evidence>
<keyword evidence="5" id="KW-1185">Reference proteome</keyword>
<dbReference type="PROSITE" id="PS50088">
    <property type="entry name" value="ANK_REPEAT"/>
    <property type="match status" value="2"/>
</dbReference>
<dbReference type="InterPro" id="IPR036770">
    <property type="entry name" value="Ankyrin_rpt-contain_sf"/>
</dbReference>
<proteinExistence type="predicted"/>
<feature type="repeat" description="ANK" evidence="3">
    <location>
        <begin position="234"/>
        <end position="266"/>
    </location>
</feature>
<evidence type="ECO:0000256" key="2">
    <source>
        <dbReference type="ARBA" id="ARBA00023043"/>
    </source>
</evidence>
<dbReference type="PROSITE" id="PS50297">
    <property type="entry name" value="ANK_REP_REGION"/>
    <property type="match status" value="2"/>
</dbReference>
<protein>
    <submittedName>
        <fullName evidence="6">Ankyrin repeat domain-containing protein 54</fullName>
    </submittedName>
</protein>
<feature type="region of interest" description="Disordered" evidence="4">
    <location>
        <begin position="64"/>
        <end position="83"/>
    </location>
</feature>
<evidence type="ECO:0000313" key="5">
    <source>
        <dbReference type="Proteomes" id="UP000695007"/>
    </source>
</evidence>
<organism evidence="5 6">
    <name type="scientific">Ceratosolen solmsi marchali</name>
    <dbReference type="NCBI Taxonomy" id="326594"/>
    <lineage>
        <taxon>Eukaryota</taxon>
        <taxon>Metazoa</taxon>
        <taxon>Ecdysozoa</taxon>
        <taxon>Arthropoda</taxon>
        <taxon>Hexapoda</taxon>
        <taxon>Insecta</taxon>
        <taxon>Pterygota</taxon>
        <taxon>Neoptera</taxon>
        <taxon>Endopterygota</taxon>
        <taxon>Hymenoptera</taxon>
        <taxon>Apocrita</taxon>
        <taxon>Proctotrupomorpha</taxon>
        <taxon>Chalcidoidea</taxon>
        <taxon>Agaonidae</taxon>
        <taxon>Agaoninae</taxon>
        <taxon>Ceratosolen</taxon>
    </lineage>
</organism>
<dbReference type="PANTHER" id="PTHR24171:SF9">
    <property type="entry name" value="ANKYRIN REPEAT DOMAIN-CONTAINING PROTEIN 39"/>
    <property type="match status" value="1"/>
</dbReference>
<gene>
    <name evidence="6" type="primary">LOC105361765</name>
</gene>
<name>A0AAJ6YFY0_9HYME</name>
<keyword evidence="2 3" id="KW-0040">ANK repeat</keyword>
<dbReference type="Gene3D" id="1.25.40.20">
    <property type="entry name" value="Ankyrin repeat-containing domain"/>
    <property type="match status" value="2"/>
</dbReference>
<feature type="compositionally biased region" description="Polar residues" evidence="4">
    <location>
        <begin position="65"/>
        <end position="83"/>
    </location>
</feature>
<dbReference type="Pfam" id="PF12796">
    <property type="entry name" value="Ank_2"/>
    <property type="match status" value="1"/>
</dbReference>
<dbReference type="PANTHER" id="PTHR24171">
    <property type="entry name" value="ANKYRIN REPEAT DOMAIN-CONTAINING PROTEIN 39-RELATED"/>
    <property type="match status" value="1"/>
</dbReference>
<feature type="repeat" description="ANK" evidence="3">
    <location>
        <begin position="201"/>
        <end position="233"/>
    </location>
</feature>
<dbReference type="SMART" id="SM00248">
    <property type="entry name" value="ANK"/>
    <property type="match status" value="3"/>
</dbReference>
<dbReference type="Proteomes" id="UP000695007">
    <property type="component" value="Unplaced"/>
</dbReference>
<reference evidence="6" key="1">
    <citation type="submission" date="2025-08" db="UniProtKB">
        <authorList>
            <consortium name="RefSeq"/>
        </authorList>
    </citation>
    <scope>IDENTIFICATION</scope>
</reference>
<evidence type="ECO:0000313" key="6">
    <source>
        <dbReference type="RefSeq" id="XP_011497331.1"/>
    </source>
</evidence>